<feature type="compositionally biased region" description="Basic and acidic residues" evidence="1">
    <location>
        <begin position="508"/>
        <end position="519"/>
    </location>
</feature>
<evidence type="ECO:0000313" key="2">
    <source>
        <dbReference type="EMBL" id="BAD09013.1"/>
    </source>
</evidence>
<feature type="compositionally biased region" description="Basic and acidic residues" evidence="1">
    <location>
        <begin position="152"/>
        <end position="166"/>
    </location>
</feature>
<reference evidence="4" key="4">
    <citation type="journal article" date="2008" name="Nucleic Acids Res.">
        <title>The rice annotation project database (RAP-DB): 2008 update.</title>
        <authorList>
            <consortium name="The rice annotation project (RAP)"/>
        </authorList>
    </citation>
    <scope>GENOME REANNOTATION</scope>
    <source>
        <strain evidence="4">cv. Nipponbare</strain>
    </source>
</reference>
<dbReference type="Proteomes" id="UP000000763">
    <property type="component" value="Chromosome 8"/>
</dbReference>
<protein>
    <submittedName>
        <fullName evidence="3">Uncharacterized protein</fullName>
    </submittedName>
</protein>
<organism evidence="3 4">
    <name type="scientific">Oryza sativa subsp. japonica</name>
    <name type="common">Rice</name>
    <dbReference type="NCBI Taxonomy" id="39947"/>
    <lineage>
        <taxon>Eukaryota</taxon>
        <taxon>Viridiplantae</taxon>
        <taxon>Streptophyta</taxon>
        <taxon>Embryophyta</taxon>
        <taxon>Tracheophyta</taxon>
        <taxon>Spermatophyta</taxon>
        <taxon>Magnoliopsida</taxon>
        <taxon>Liliopsida</taxon>
        <taxon>Poales</taxon>
        <taxon>Poaceae</taxon>
        <taxon>BOP clade</taxon>
        <taxon>Oryzoideae</taxon>
        <taxon>Oryzeae</taxon>
        <taxon>Oryzinae</taxon>
        <taxon>Oryza</taxon>
        <taxon>Oryza sativa</taxon>
    </lineage>
</organism>
<reference evidence="2" key="1">
    <citation type="submission" date="2001-07" db="EMBL/GenBank/DDBJ databases">
        <title>Oryza sativa nipponbare(GA3) genomic DNA, chromosome 8, BAC clone:OJ1789_C07.</title>
        <authorList>
            <person name="Sasaki T."/>
            <person name="Matsumoto T."/>
            <person name="Yamamoto K."/>
        </authorList>
    </citation>
    <scope>NUCLEOTIDE SEQUENCE</scope>
</reference>
<evidence type="ECO:0000313" key="4">
    <source>
        <dbReference type="Proteomes" id="UP000000763"/>
    </source>
</evidence>
<feature type="region of interest" description="Disordered" evidence="1">
    <location>
        <begin position="55"/>
        <end position="85"/>
    </location>
</feature>
<feature type="region of interest" description="Disordered" evidence="1">
    <location>
        <begin position="433"/>
        <end position="462"/>
    </location>
</feature>
<feature type="region of interest" description="Disordered" evidence="1">
    <location>
        <begin position="150"/>
        <end position="359"/>
    </location>
</feature>
<dbReference type="EMBL" id="AP003920">
    <property type="protein sequence ID" value="BAD09013.1"/>
    <property type="molecule type" value="Genomic_DNA"/>
</dbReference>
<reference evidence="3" key="2">
    <citation type="submission" date="2001-08" db="EMBL/GenBank/DDBJ databases">
        <title>Oryza sativa nipponbare(GA3) genomic DNA, chromosome 8, BAC clone:OJ1770_H02.</title>
        <authorList>
            <person name="Sasaki T."/>
            <person name="Matsumoto T."/>
            <person name="Yamamoto K."/>
        </authorList>
    </citation>
    <scope>NUCLEOTIDE SEQUENCE</scope>
</reference>
<name>Q6ZIA8_ORYSJ</name>
<proteinExistence type="predicted"/>
<reference evidence="4" key="3">
    <citation type="journal article" date="2005" name="Nature">
        <title>The map-based sequence of the rice genome.</title>
        <authorList>
            <consortium name="International rice genome sequencing project (IRGSP)"/>
            <person name="Matsumoto T."/>
            <person name="Wu J."/>
            <person name="Kanamori H."/>
            <person name="Katayose Y."/>
            <person name="Fujisawa M."/>
            <person name="Namiki N."/>
            <person name="Mizuno H."/>
            <person name="Yamamoto K."/>
            <person name="Antonio B.A."/>
            <person name="Baba T."/>
            <person name="Sakata K."/>
            <person name="Nagamura Y."/>
            <person name="Aoki H."/>
            <person name="Arikawa K."/>
            <person name="Arita K."/>
            <person name="Bito T."/>
            <person name="Chiden Y."/>
            <person name="Fujitsuka N."/>
            <person name="Fukunaka R."/>
            <person name="Hamada M."/>
            <person name="Harada C."/>
            <person name="Hayashi A."/>
            <person name="Hijishita S."/>
            <person name="Honda M."/>
            <person name="Hosokawa S."/>
            <person name="Ichikawa Y."/>
            <person name="Idonuma A."/>
            <person name="Iijima M."/>
            <person name="Ikeda M."/>
            <person name="Ikeno M."/>
            <person name="Ito K."/>
            <person name="Ito S."/>
            <person name="Ito T."/>
            <person name="Ito Y."/>
            <person name="Ito Y."/>
            <person name="Iwabuchi A."/>
            <person name="Kamiya K."/>
            <person name="Karasawa W."/>
            <person name="Kurita K."/>
            <person name="Katagiri S."/>
            <person name="Kikuta A."/>
            <person name="Kobayashi H."/>
            <person name="Kobayashi N."/>
            <person name="Machita K."/>
            <person name="Maehara T."/>
            <person name="Masukawa M."/>
            <person name="Mizubayashi T."/>
            <person name="Mukai Y."/>
            <person name="Nagasaki H."/>
            <person name="Nagata Y."/>
            <person name="Naito S."/>
            <person name="Nakashima M."/>
            <person name="Nakama Y."/>
            <person name="Nakamichi Y."/>
            <person name="Nakamura M."/>
            <person name="Meguro A."/>
            <person name="Negishi M."/>
            <person name="Ohta I."/>
            <person name="Ohta T."/>
            <person name="Okamoto M."/>
            <person name="Ono N."/>
            <person name="Saji S."/>
            <person name="Sakaguchi M."/>
            <person name="Sakai K."/>
            <person name="Shibata M."/>
            <person name="Shimokawa T."/>
            <person name="Song J."/>
            <person name="Takazaki Y."/>
            <person name="Terasawa K."/>
            <person name="Tsugane M."/>
            <person name="Tsuji K."/>
            <person name="Ueda S."/>
            <person name="Waki K."/>
            <person name="Yamagata H."/>
            <person name="Yamamoto M."/>
            <person name="Yamamoto S."/>
            <person name="Yamane H."/>
            <person name="Yoshiki S."/>
            <person name="Yoshihara R."/>
            <person name="Yukawa K."/>
            <person name="Zhong H."/>
            <person name="Yano M."/>
            <person name="Yuan Q."/>
            <person name="Ouyang S."/>
            <person name="Liu J."/>
            <person name="Jones K.M."/>
            <person name="Gansberger K."/>
            <person name="Moffat K."/>
            <person name="Hill J."/>
            <person name="Bera J."/>
            <person name="Fadrosh D."/>
            <person name="Jin S."/>
            <person name="Johri S."/>
            <person name="Kim M."/>
            <person name="Overton L."/>
            <person name="Reardon M."/>
            <person name="Tsitrin T."/>
            <person name="Vuong H."/>
            <person name="Weaver B."/>
            <person name="Ciecko A."/>
            <person name="Tallon L."/>
            <person name="Jackson J."/>
            <person name="Pai G."/>
            <person name="Aken S.V."/>
            <person name="Utterback T."/>
            <person name="Reidmuller S."/>
            <person name="Feldblyum T."/>
            <person name="Hsiao J."/>
            <person name="Zismann V."/>
            <person name="Iobst S."/>
            <person name="de Vazeille A.R."/>
            <person name="Buell C.R."/>
            <person name="Ying K."/>
            <person name="Li Y."/>
            <person name="Lu T."/>
            <person name="Huang Y."/>
            <person name="Zhao Q."/>
            <person name="Feng Q."/>
            <person name="Zhang L."/>
            <person name="Zhu J."/>
            <person name="Weng Q."/>
            <person name="Mu J."/>
            <person name="Lu Y."/>
            <person name="Fan D."/>
            <person name="Liu Y."/>
            <person name="Guan J."/>
            <person name="Zhang Y."/>
            <person name="Yu S."/>
            <person name="Liu X."/>
            <person name="Zhang Y."/>
            <person name="Hong G."/>
            <person name="Han B."/>
            <person name="Choisne N."/>
            <person name="Demange N."/>
            <person name="Orjeda G."/>
            <person name="Samain S."/>
            <person name="Cattolico L."/>
            <person name="Pelletier E."/>
            <person name="Couloux A."/>
            <person name="Segurens B."/>
            <person name="Wincker P."/>
            <person name="D'Hont A."/>
            <person name="Scarpelli C."/>
            <person name="Weissenbach J."/>
            <person name="Salanoubat M."/>
            <person name="Quetier F."/>
            <person name="Yu Y."/>
            <person name="Kim H.R."/>
            <person name="Rambo T."/>
            <person name="Currie J."/>
            <person name="Collura K."/>
            <person name="Luo M."/>
            <person name="Yang T."/>
            <person name="Ammiraju J.S.S."/>
            <person name="Engler F."/>
            <person name="Soderlund C."/>
            <person name="Wing R.A."/>
            <person name="Palmer L.E."/>
            <person name="de la Bastide M."/>
            <person name="Spiegel L."/>
            <person name="Nascimento L."/>
            <person name="Zutavern T."/>
            <person name="O'Shaughnessy A."/>
            <person name="Dike S."/>
            <person name="Dedhia N."/>
            <person name="Preston R."/>
            <person name="Balija V."/>
            <person name="McCombie W.R."/>
            <person name="Chow T."/>
            <person name="Chen H."/>
            <person name="Chung M."/>
            <person name="Chen C."/>
            <person name="Shaw J."/>
            <person name="Wu H."/>
            <person name="Hsiao K."/>
            <person name="Chao Y."/>
            <person name="Chu M."/>
            <person name="Cheng C."/>
            <person name="Hour A."/>
            <person name="Lee P."/>
            <person name="Lin S."/>
            <person name="Lin Y."/>
            <person name="Liou J."/>
            <person name="Liu S."/>
            <person name="Hsing Y."/>
            <person name="Raghuvanshi S."/>
            <person name="Mohanty A."/>
            <person name="Bharti A.K."/>
            <person name="Gaur A."/>
            <person name="Gupta V."/>
            <person name="Kumar D."/>
            <person name="Ravi V."/>
            <person name="Vij S."/>
            <person name="Kapur A."/>
            <person name="Khurana P."/>
            <person name="Khurana P."/>
            <person name="Khurana J.P."/>
            <person name="Tyagi A.K."/>
            <person name="Gaikwad K."/>
            <person name="Singh A."/>
            <person name="Dalal V."/>
            <person name="Srivastava S."/>
            <person name="Dixit A."/>
            <person name="Pal A.K."/>
            <person name="Ghazi I.A."/>
            <person name="Yadav M."/>
            <person name="Pandit A."/>
            <person name="Bhargava A."/>
            <person name="Sureshbabu K."/>
            <person name="Batra K."/>
            <person name="Sharma T.R."/>
            <person name="Mohapatra T."/>
            <person name="Singh N.K."/>
            <person name="Messing J."/>
            <person name="Nelson A.B."/>
            <person name="Fuks G."/>
            <person name="Kavchok S."/>
            <person name="Keizer G."/>
            <person name="Linton E."/>
            <person name="Llaca V."/>
            <person name="Song R."/>
            <person name="Tanyolac B."/>
            <person name="Young S."/>
            <person name="Ho-Il K."/>
            <person name="Hahn J.H."/>
            <person name="Sangsakoo G."/>
            <person name="Vanavichit A."/>
            <person name="de Mattos Luiz.A.T."/>
            <person name="Zimmer P.D."/>
            <person name="Malone G."/>
            <person name="Dellagostin O."/>
            <person name="de Oliveira A.C."/>
            <person name="Bevan M."/>
            <person name="Bancroft I."/>
            <person name="Minx P."/>
            <person name="Cordum H."/>
            <person name="Wilson R."/>
            <person name="Cheng Z."/>
            <person name="Jin W."/>
            <person name="Jiang J."/>
            <person name="Leong S.A."/>
            <person name="Iwama H."/>
            <person name="Gojobori T."/>
            <person name="Itoh T."/>
            <person name="Niimura Y."/>
            <person name="Fujii Y."/>
            <person name="Habara T."/>
            <person name="Sakai H."/>
            <person name="Sato Y."/>
            <person name="Wilson G."/>
            <person name="Kumar K."/>
            <person name="McCouch S."/>
            <person name="Juretic N."/>
            <person name="Hoen D."/>
            <person name="Wright S."/>
            <person name="Bruskiewich R."/>
            <person name="Bureau T."/>
            <person name="Miyao A."/>
            <person name="Hirochika H."/>
            <person name="Nishikawa T."/>
            <person name="Kadowaki K."/>
            <person name="Sugiura M."/>
            <person name="Burr B."/>
            <person name="Sasaki T."/>
        </authorList>
    </citation>
    <scope>NUCLEOTIDE SEQUENCE [LARGE SCALE GENOMIC DNA]</scope>
    <source>
        <strain evidence="4">cv. Nipponbare</strain>
    </source>
</reference>
<feature type="compositionally biased region" description="Polar residues" evidence="1">
    <location>
        <begin position="168"/>
        <end position="177"/>
    </location>
</feature>
<feature type="region of interest" description="Disordered" evidence="1">
    <location>
        <begin position="508"/>
        <end position="533"/>
    </location>
</feature>
<accession>Q6ZIA8</accession>
<evidence type="ECO:0000256" key="1">
    <source>
        <dbReference type="SAM" id="MobiDB-lite"/>
    </source>
</evidence>
<dbReference type="EMBL" id="AP004015">
    <property type="protein sequence ID" value="BAD09112.1"/>
    <property type="molecule type" value="Genomic_DNA"/>
</dbReference>
<dbReference type="AlphaFoldDB" id="Q6ZIA8"/>
<evidence type="ECO:0000313" key="3">
    <source>
        <dbReference type="EMBL" id="BAD09112.1"/>
    </source>
</evidence>
<feature type="compositionally biased region" description="Basic residues" evidence="1">
    <location>
        <begin position="274"/>
        <end position="285"/>
    </location>
</feature>
<feature type="compositionally biased region" description="Basic residues" evidence="1">
    <location>
        <begin position="301"/>
        <end position="319"/>
    </location>
</feature>
<gene>
    <name evidence="3" type="ORF">OJ1770_H02.23</name>
    <name evidence="2" type="ORF">OJ1789_C07.2</name>
</gene>
<sequence length="674" mass="70431">MGATAGVRPLAPFLLMPPRWLPRFGEAAGGWWNGGVLGQFSGWRFDEVGQRRGVGLEASQASSQGGGSMKSADGGASDSKLAGGRASVGCGGSHVPLLTRCLDGGFGLGDEPRQLGVPSESLAQFLWANSGYAFRRGILDGSDETNLFETSSTEKDFNSGVGEKRGRLSTTHCTQQVIPEEEGSPPSPAGNGQPPFRAAVNPEADQPDTSADPTPSRPPSPGADVSRGRRRYAGPTGQRLKRERGRGAGTWAPLAVAQGGRGAAGGSARLQSRQAKHGERRRHARSPATATGGADGDGRRREKRRRWPKTMVRARRTAAHTRERERGRRGSFSPRLAGASGHDGERRRQATGGRRRRADDLRDLLGNKMGRIRGRGVVYGGRKPWPKAAAMVVLTGARGEAGPDGGFGRADGGRDGSWDGECGGVDAAAGARQEGGGECSGECSGAGAIEGTRGSGGKRKKVEGSAGKLYWGSGVADVAGVLPISPATWEVEREREGGFKPYPALAGHAREREERRGGDDVGAARSGEEWAREGRETAAARAVSAVAGVGGWRKRKGLTDDDGVFRRRDPYEGVVLESSCRGGVVAILHINSSNPCLRLSLTRGGGGAAAAVAAGDGGGVQEDPIGTPPGFLHWIGWRRRRPNLMAALVAAGMGGPVTFLGRASRANSINARHN</sequence>